<evidence type="ECO:0000313" key="2">
    <source>
        <dbReference type="Proteomes" id="UP000027730"/>
    </source>
</evidence>
<proteinExistence type="predicted"/>
<keyword evidence="2" id="KW-1185">Reference proteome</keyword>
<dbReference type="PANTHER" id="PTHR36578:SF2">
    <property type="entry name" value="PA14 DOMAIN-CONTAINING PROTEIN"/>
    <property type="match status" value="1"/>
</dbReference>
<dbReference type="PANTHER" id="PTHR36578">
    <property type="entry name" value="CHROMOSOME 15, WHOLE GENOME SHOTGUN SEQUENCE"/>
    <property type="match status" value="1"/>
</dbReference>
<dbReference type="Proteomes" id="UP000027730">
    <property type="component" value="Unassembled WGS sequence"/>
</dbReference>
<protein>
    <recommendedName>
        <fullName evidence="3">Apple domain-containing protein</fullName>
    </recommendedName>
</protein>
<feature type="non-terminal residue" evidence="1">
    <location>
        <position position="1"/>
    </location>
</feature>
<dbReference type="STRING" id="1043004.A0A074W8X8"/>
<reference evidence="1 2" key="1">
    <citation type="journal article" date="2014" name="BMC Genomics">
        <title>Genome sequencing of four Aureobasidium pullulans varieties: biotechnological potential, stress tolerance, and description of new species.</title>
        <authorList>
            <person name="Gostin Ar C."/>
            <person name="Ohm R.A."/>
            <person name="Kogej T."/>
            <person name="Sonjak S."/>
            <person name="Turk M."/>
            <person name="Zajc J."/>
            <person name="Zalar P."/>
            <person name="Grube M."/>
            <person name="Sun H."/>
            <person name="Han J."/>
            <person name="Sharma A."/>
            <person name="Chiniquy J."/>
            <person name="Ngan C.Y."/>
            <person name="Lipzen A."/>
            <person name="Barry K."/>
            <person name="Grigoriev I.V."/>
            <person name="Gunde-Cimerman N."/>
        </authorList>
    </citation>
    <scope>NUCLEOTIDE SEQUENCE [LARGE SCALE GENOMIC DNA]</scope>
    <source>
        <strain evidence="1 2">CBS 147.97</strain>
    </source>
</reference>
<dbReference type="AlphaFoldDB" id="A0A074W8X8"/>
<sequence length="237" mass="25081">VSTSSGYTPNVQLNGAAINAPLNCNGADTFMGSKLFNKGPFDTDLCATACRQAFSTPAIIFMLTTCQFYNTYGLYKHGVYQGQYCSLYTQAWDLSYATNNGQWRGPDHYTIDMSYISSNTTNSGDVSCPSDVSYLSTAGAAFCSAYIRYQPPVSTVVSVTTPATSVFTSVVDISSTTTTVTSKLNAKRDGTVLATPASISTWSPSRISKACSAVATGSTTTSTITTASTPYSTFVTT</sequence>
<dbReference type="OrthoDB" id="271448at2759"/>
<evidence type="ECO:0000313" key="1">
    <source>
        <dbReference type="EMBL" id="KEQ68039.1"/>
    </source>
</evidence>
<dbReference type="GeneID" id="25408029"/>
<dbReference type="EMBL" id="KL584745">
    <property type="protein sequence ID" value="KEQ68039.1"/>
    <property type="molecule type" value="Genomic_DNA"/>
</dbReference>
<dbReference type="RefSeq" id="XP_013422222.1">
    <property type="nucleotide sequence ID" value="XM_013566768.1"/>
</dbReference>
<feature type="non-terminal residue" evidence="1">
    <location>
        <position position="237"/>
    </location>
</feature>
<organism evidence="1 2">
    <name type="scientific">Aureobasidium namibiae CBS 147.97</name>
    <dbReference type="NCBI Taxonomy" id="1043004"/>
    <lineage>
        <taxon>Eukaryota</taxon>
        <taxon>Fungi</taxon>
        <taxon>Dikarya</taxon>
        <taxon>Ascomycota</taxon>
        <taxon>Pezizomycotina</taxon>
        <taxon>Dothideomycetes</taxon>
        <taxon>Dothideomycetidae</taxon>
        <taxon>Dothideales</taxon>
        <taxon>Saccotheciaceae</taxon>
        <taxon>Aureobasidium</taxon>
    </lineage>
</organism>
<gene>
    <name evidence="1" type="ORF">M436DRAFT_19437</name>
</gene>
<name>A0A074W8X8_9PEZI</name>
<accession>A0A074W8X8</accession>
<evidence type="ECO:0008006" key="3">
    <source>
        <dbReference type="Google" id="ProtNLM"/>
    </source>
</evidence>
<dbReference type="HOGENOM" id="CLU_1173045_0_0_1"/>